<name>A0ACC4BFK0_POPAL</name>
<accession>A0ACC4BFK0</accession>
<sequence length="149" mass="16755">MATSESDEHLSQLHRCTGINYMPGSLMMTWGQNSGPSSPKKSRKSRSADDNKRDPVAYVDVAMNDAVEKAPTSRSGFERCCFSEPSYPPKPNLIPKPCDLEGKIWSSLFKKENLQQLNEKSHEIMQEKLFNVSQRMTFQRGILGNASGR</sequence>
<proteinExistence type="predicted"/>
<evidence type="ECO:0000313" key="1">
    <source>
        <dbReference type="EMBL" id="KAL3577026.1"/>
    </source>
</evidence>
<protein>
    <submittedName>
        <fullName evidence="1">Uncharacterized protein</fullName>
    </submittedName>
</protein>
<organism evidence="1 2">
    <name type="scientific">Populus alba</name>
    <name type="common">White poplar</name>
    <dbReference type="NCBI Taxonomy" id="43335"/>
    <lineage>
        <taxon>Eukaryota</taxon>
        <taxon>Viridiplantae</taxon>
        <taxon>Streptophyta</taxon>
        <taxon>Embryophyta</taxon>
        <taxon>Tracheophyta</taxon>
        <taxon>Spermatophyta</taxon>
        <taxon>Magnoliopsida</taxon>
        <taxon>eudicotyledons</taxon>
        <taxon>Gunneridae</taxon>
        <taxon>Pentapetalae</taxon>
        <taxon>rosids</taxon>
        <taxon>fabids</taxon>
        <taxon>Malpighiales</taxon>
        <taxon>Salicaceae</taxon>
        <taxon>Saliceae</taxon>
        <taxon>Populus</taxon>
    </lineage>
</organism>
<evidence type="ECO:0000313" key="2">
    <source>
        <dbReference type="Proteomes" id="UP000309997"/>
    </source>
</evidence>
<comment type="caution">
    <text evidence="1">The sequence shown here is derived from an EMBL/GenBank/DDBJ whole genome shotgun (WGS) entry which is preliminary data.</text>
</comment>
<reference evidence="1 2" key="1">
    <citation type="journal article" date="2024" name="Plant Biotechnol. J.">
        <title>Genome and CRISPR/Cas9 system of a widespread forest tree (Populus alba) in the world.</title>
        <authorList>
            <person name="Liu Y.J."/>
            <person name="Jiang P.F."/>
            <person name="Han X.M."/>
            <person name="Li X.Y."/>
            <person name="Wang H.M."/>
            <person name="Wang Y.J."/>
            <person name="Wang X.X."/>
            <person name="Zeng Q.Y."/>
        </authorList>
    </citation>
    <scope>NUCLEOTIDE SEQUENCE [LARGE SCALE GENOMIC DNA]</scope>
    <source>
        <strain evidence="2">cv. PAL-ZL1</strain>
    </source>
</reference>
<keyword evidence="2" id="KW-1185">Reference proteome</keyword>
<gene>
    <name evidence="1" type="ORF">D5086_022309</name>
</gene>
<dbReference type="EMBL" id="RCHU02000011">
    <property type="protein sequence ID" value="KAL3577026.1"/>
    <property type="molecule type" value="Genomic_DNA"/>
</dbReference>
<dbReference type="Proteomes" id="UP000309997">
    <property type="component" value="Unassembled WGS sequence"/>
</dbReference>